<dbReference type="InterPro" id="IPR001206">
    <property type="entry name" value="Diacylglycerol_kinase_cat_dom"/>
</dbReference>
<evidence type="ECO:0000256" key="4">
    <source>
        <dbReference type="ARBA" id="ARBA00022741"/>
    </source>
</evidence>
<feature type="domain" description="DAGKc" evidence="9">
    <location>
        <begin position="1"/>
        <end position="137"/>
    </location>
</feature>
<dbReference type="InterPro" id="IPR017438">
    <property type="entry name" value="ATP-NAD_kinase_N"/>
</dbReference>
<keyword evidence="7" id="KW-0444">Lipid biosynthesis</keyword>
<gene>
    <name evidence="10" type="ORF">FC14_GL001617</name>
</gene>
<dbReference type="Gene3D" id="2.60.200.40">
    <property type="match status" value="1"/>
</dbReference>
<evidence type="ECO:0000313" key="11">
    <source>
        <dbReference type="Proteomes" id="UP000051008"/>
    </source>
</evidence>
<evidence type="ECO:0000256" key="7">
    <source>
        <dbReference type="ARBA" id="ARBA00023209"/>
    </source>
</evidence>
<dbReference type="Pfam" id="PF19279">
    <property type="entry name" value="YegS_C"/>
    <property type="match status" value="1"/>
</dbReference>
<dbReference type="SUPFAM" id="SSF111331">
    <property type="entry name" value="NAD kinase/diacylglycerol kinase-like"/>
    <property type="match status" value="1"/>
</dbReference>
<dbReference type="PANTHER" id="PTHR12358:SF54">
    <property type="entry name" value="SPHINGOSINE KINASE RELATED PROTEIN"/>
    <property type="match status" value="1"/>
</dbReference>
<keyword evidence="11" id="KW-1185">Reference proteome</keyword>
<protein>
    <submittedName>
        <fullName evidence="10">Transcription regulator</fullName>
    </submittedName>
</protein>
<evidence type="ECO:0000256" key="2">
    <source>
        <dbReference type="ARBA" id="ARBA00005983"/>
    </source>
</evidence>
<dbReference type="EMBL" id="AYYP01000022">
    <property type="protein sequence ID" value="KRM64966.1"/>
    <property type="molecule type" value="Genomic_DNA"/>
</dbReference>
<evidence type="ECO:0000256" key="1">
    <source>
        <dbReference type="ARBA" id="ARBA00001946"/>
    </source>
</evidence>
<dbReference type="InterPro" id="IPR005218">
    <property type="entry name" value="Diacylglycerol/lipid_kinase"/>
</dbReference>
<dbReference type="InterPro" id="IPR050187">
    <property type="entry name" value="Lipid_Phosphate_FormReg"/>
</dbReference>
<evidence type="ECO:0000259" key="9">
    <source>
        <dbReference type="PROSITE" id="PS50146"/>
    </source>
</evidence>
<dbReference type="Pfam" id="PF00781">
    <property type="entry name" value="DAGK_cat"/>
    <property type="match status" value="1"/>
</dbReference>
<keyword evidence="3" id="KW-0808">Transferase</keyword>
<dbReference type="PROSITE" id="PS50146">
    <property type="entry name" value="DAGK"/>
    <property type="match status" value="1"/>
</dbReference>
<dbReference type="InterPro" id="IPR016064">
    <property type="entry name" value="NAD/diacylglycerol_kinase_sf"/>
</dbReference>
<keyword evidence="8" id="KW-1208">Phospholipid metabolism</keyword>
<keyword evidence="7" id="KW-0594">Phospholipid biosynthesis</keyword>
<comment type="cofactor">
    <cofactor evidence="1">
        <name>Mg(2+)</name>
        <dbReference type="ChEBI" id="CHEBI:18420"/>
    </cofactor>
</comment>
<dbReference type="NCBIfam" id="TIGR00147">
    <property type="entry name" value="YegS/Rv2252/BmrU family lipid kinase"/>
    <property type="match status" value="1"/>
</dbReference>
<evidence type="ECO:0000256" key="8">
    <source>
        <dbReference type="ARBA" id="ARBA00023264"/>
    </source>
</evidence>
<accession>A0A0R2ALX1</accession>
<keyword evidence="4" id="KW-0547">Nucleotide-binding</keyword>
<dbReference type="GO" id="GO:0016301">
    <property type="term" value="F:kinase activity"/>
    <property type="evidence" value="ECO:0007669"/>
    <property type="project" value="UniProtKB-KW"/>
</dbReference>
<name>A0A0R2ALX1_9LACO</name>
<dbReference type="InterPro" id="IPR045540">
    <property type="entry name" value="YegS/DAGK_C"/>
</dbReference>
<dbReference type="Proteomes" id="UP000051008">
    <property type="component" value="Unassembled WGS sequence"/>
</dbReference>
<dbReference type="GO" id="GO:0008654">
    <property type="term" value="P:phospholipid biosynthetic process"/>
    <property type="evidence" value="ECO:0007669"/>
    <property type="project" value="UniProtKB-KW"/>
</dbReference>
<comment type="similarity">
    <text evidence="2">Belongs to the diacylglycerol/lipid kinase family.</text>
</comment>
<dbReference type="RefSeq" id="WP_056976500.1">
    <property type="nucleotide sequence ID" value="NZ_AYYP01000022.1"/>
</dbReference>
<keyword evidence="5" id="KW-0418">Kinase</keyword>
<keyword evidence="6" id="KW-0067">ATP-binding</keyword>
<dbReference type="SMART" id="SM00046">
    <property type="entry name" value="DAGKc"/>
    <property type="match status" value="1"/>
</dbReference>
<evidence type="ECO:0000313" key="10">
    <source>
        <dbReference type="EMBL" id="KRM64966.1"/>
    </source>
</evidence>
<dbReference type="Gene3D" id="3.40.50.10330">
    <property type="entry name" value="Probable inorganic polyphosphate/atp-NAD kinase, domain 1"/>
    <property type="match status" value="1"/>
</dbReference>
<dbReference type="AlphaFoldDB" id="A0A0R2ALX1"/>
<evidence type="ECO:0000256" key="3">
    <source>
        <dbReference type="ARBA" id="ARBA00022679"/>
    </source>
</evidence>
<reference evidence="10 11" key="1">
    <citation type="journal article" date="2015" name="Genome Announc.">
        <title>Expanding the biotechnology potential of lactobacilli through comparative genomics of 213 strains and associated genera.</title>
        <authorList>
            <person name="Sun Z."/>
            <person name="Harris H.M."/>
            <person name="McCann A."/>
            <person name="Guo C."/>
            <person name="Argimon S."/>
            <person name="Zhang W."/>
            <person name="Yang X."/>
            <person name="Jeffery I.B."/>
            <person name="Cooney J.C."/>
            <person name="Kagawa T.F."/>
            <person name="Liu W."/>
            <person name="Song Y."/>
            <person name="Salvetti E."/>
            <person name="Wrobel A."/>
            <person name="Rasinkangas P."/>
            <person name="Parkhill J."/>
            <person name="Rea M.C."/>
            <person name="O'Sullivan O."/>
            <person name="Ritari J."/>
            <person name="Douillard F.P."/>
            <person name="Paul Ross R."/>
            <person name="Yang R."/>
            <person name="Briner A.E."/>
            <person name="Felis G.E."/>
            <person name="de Vos W.M."/>
            <person name="Barrangou R."/>
            <person name="Klaenhammer T.R."/>
            <person name="Caufield P.W."/>
            <person name="Cui Y."/>
            <person name="Zhang H."/>
            <person name="O'Toole P.W."/>
        </authorList>
    </citation>
    <scope>NUCLEOTIDE SEQUENCE [LARGE SCALE GENOMIC DNA]</scope>
    <source>
        <strain evidence="10 11">DSM 20509</strain>
    </source>
</reference>
<proteinExistence type="inferred from homology"/>
<evidence type="ECO:0000256" key="5">
    <source>
        <dbReference type="ARBA" id="ARBA00022777"/>
    </source>
</evidence>
<comment type="caution">
    <text evidence="10">The sequence shown here is derived from an EMBL/GenBank/DDBJ whole genome shotgun (WGS) entry which is preliminary data.</text>
</comment>
<dbReference type="OrthoDB" id="9786026at2"/>
<evidence type="ECO:0000256" key="6">
    <source>
        <dbReference type="ARBA" id="ARBA00022840"/>
    </source>
</evidence>
<organism evidence="10 11">
    <name type="scientific">Ligilactobacillus agilis DSM 20509</name>
    <dbReference type="NCBI Taxonomy" id="1423718"/>
    <lineage>
        <taxon>Bacteria</taxon>
        <taxon>Bacillati</taxon>
        <taxon>Bacillota</taxon>
        <taxon>Bacilli</taxon>
        <taxon>Lactobacillales</taxon>
        <taxon>Lactobacillaceae</taxon>
        <taxon>Ligilactobacillus</taxon>
    </lineage>
</organism>
<keyword evidence="7" id="KW-0443">Lipid metabolism</keyword>
<dbReference type="PATRIC" id="fig|1423718.3.peg.1682"/>
<sequence>MKNFFVIVNEDANDGQGKKNWQLVKQKLTERQVSYTYQLTNNNAKDLAYSFVKKTATSELTKTVILVVGGDGTLNETLNGIKAAKLDYDVPLAFIPSGNNNGFAQGIGISFDPLTALEQVLTTDKASYFDIGFFEETTHNQTGYFLNDFGIGIDAYIVSLNAHAPHHKYLQKFHLGIFSYIWNVFEAYVNQEAFNVTVRIGSKYEFYKHAFLVNVANHPYFKKNIALSPVANAGDHKLDLIIADNMNFFKFLLLSILIYFRKQLKLPSVHHYKEKDIHLIINSLEFGQIDGQEQGNKYYDIFFKASKYPFWFTALTPTDSQEKSA</sequence>
<dbReference type="PANTHER" id="PTHR12358">
    <property type="entry name" value="SPHINGOSINE KINASE"/>
    <property type="match status" value="1"/>
</dbReference>
<dbReference type="GO" id="GO:0005524">
    <property type="term" value="F:ATP binding"/>
    <property type="evidence" value="ECO:0007669"/>
    <property type="project" value="UniProtKB-KW"/>
</dbReference>